<evidence type="ECO:0000313" key="1">
    <source>
        <dbReference type="EMBL" id="CAI9956762.1"/>
    </source>
</evidence>
<dbReference type="EMBL" id="CATOUU010000879">
    <property type="protein sequence ID" value="CAI9956762.1"/>
    <property type="molecule type" value="Genomic_DNA"/>
</dbReference>
<keyword evidence="3" id="KW-1185">Reference proteome</keyword>
<comment type="caution">
    <text evidence="1">The sequence shown here is derived from an EMBL/GenBank/DDBJ whole genome shotgun (WGS) entry which is preliminary data.</text>
</comment>
<organism evidence="1">
    <name type="scientific">Hexamita inflata</name>
    <dbReference type="NCBI Taxonomy" id="28002"/>
    <lineage>
        <taxon>Eukaryota</taxon>
        <taxon>Metamonada</taxon>
        <taxon>Diplomonadida</taxon>
        <taxon>Hexamitidae</taxon>
        <taxon>Hexamitinae</taxon>
        <taxon>Hexamita</taxon>
    </lineage>
</organism>
<sequence>MNIFKNVVLTSMLMNTIHNTARNSFPTVPEPIDHSQPNQYVKLQEVNRITVLIMVLEKLKSNRSKSQADEMVISYIMANLQNLQTKVHTLVTRQETLCSQNTKIYDKNGQILKLNKNQNSVADINPYSHNYFRFPYLNYQKNHVFISRFSVFKNCWSQNG</sequence>
<dbReference type="AlphaFoldDB" id="A0AA86QMS2"/>
<dbReference type="Proteomes" id="UP001642409">
    <property type="component" value="Unassembled WGS sequence"/>
</dbReference>
<proteinExistence type="predicted"/>
<name>A0AA86QMS2_9EUKA</name>
<protein>
    <submittedName>
        <fullName evidence="2">Hypothetical_protein</fullName>
    </submittedName>
</protein>
<reference evidence="2 3" key="2">
    <citation type="submission" date="2024-07" db="EMBL/GenBank/DDBJ databases">
        <authorList>
            <person name="Akdeniz Z."/>
        </authorList>
    </citation>
    <scope>NUCLEOTIDE SEQUENCE [LARGE SCALE GENOMIC DNA]</scope>
</reference>
<dbReference type="EMBL" id="CAXDID020000179">
    <property type="protein sequence ID" value="CAL6049395.1"/>
    <property type="molecule type" value="Genomic_DNA"/>
</dbReference>
<gene>
    <name evidence="2" type="ORF">HINF_LOCUS43249</name>
    <name evidence="1" type="ORF">HINF_LOCUS44407</name>
</gene>
<evidence type="ECO:0000313" key="2">
    <source>
        <dbReference type="EMBL" id="CAL6049395.1"/>
    </source>
</evidence>
<reference evidence="1" key="1">
    <citation type="submission" date="2023-06" db="EMBL/GenBank/DDBJ databases">
        <authorList>
            <person name="Kurt Z."/>
        </authorList>
    </citation>
    <scope>NUCLEOTIDE SEQUENCE</scope>
</reference>
<evidence type="ECO:0000313" key="3">
    <source>
        <dbReference type="Proteomes" id="UP001642409"/>
    </source>
</evidence>
<accession>A0AA86QMS2</accession>